<dbReference type="EMBL" id="CM044701">
    <property type="protein sequence ID" value="KAI5683252.1"/>
    <property type="molecule type" value="Genomic_DNA"/>
</dbReference>
<name>A0ACC0CEF1_CATRO</name>
<accession>A0ACC0CEF1</accession>
<keyword evidence="2" id="KW-1185">Reference proteome</keyword>
<proteinExistence type="predicted"/>
<evidence type="ECO:0000313" key="1">
    <source>
        <dbReference type="EMBL" id="KAI5683252.1"/>
    </source>
</evidence>
<comment type="caution">
    <text evidence="1">The sequence shown here is derived from an EMBL/GenBank/DDBJ whole genome shotgun (WGS) entry which is preliminary data.</text>
</comment>
<protein>
    <submittedName>
        <fullName evidence="1">Uncharacterized protein</fullName>
    </submittedName>
</protein>
<sequence>MTVALIGPYGFASSTASAVSYLFPVVVVDPPEHQEGIRGFLRTISMQILANLPLEAIIVVSSTRTALPTEFPTLIKRSSLKNSSGSSRSLAHTKVKATSSTEGRRFGRHLLIVKTSEKSRCSQPLLVVSSTIGMALPLIGGSFVPLPSRLRRLFVFLTLRPNWSHSSVEGERWWNPHGSSNPTFGLNQHSVRERDTAKAKRFKHEIINFAGNIIGPLQAIYSVIGFFKRLEVGLIWAYLYTMTTKEKTIKYEGLDDKFGRPLEGLDVRT</sequence>
<organism evidence="1 2">
    <name type="scientific">Catharanthus roseus</name>
    <name type="common">Madagascar periwinkle</name>
    <name type="synonym">Vinca rosea</name>
    <dbReference type="NCBI Taxonomy" id="4058"/>
    <lineage>
        <taxon>Eukaryota</taxon>
        <taxon>Viridiplantae</taxon>
        <taxon>Streptophyta</taxon>
        <taxon>Embryophyta</taxon>
        <taxon>Tracheophyta</taxon>
        <taxon>Spermatophyta</taxon>
        <taxon>Magnoliopsida</taxon>
        <taxon>eudicotyledons</taxon>
        <taxon>Gunneridae</taxon>
        <taxon>Pentapetalae</taxon>
        <taxon>asterids</taxon>
        <taxon>lamiids</taxon>
        <taxon>Gentianales</taxon>
        <taxon>Apocynaceae</taxon>
        <taxon>Rauvolfioideae</taxon>
        <taxon>Vinceae</taxon>
        <taxon>Catharanthinae</taxon>
        <taxon>Catharanthus</taxon>
    </lineage>
</organism>
<dbReference type="Proteomes" id="UP001060085">
    <property type="component" value="Linkage Group LG01"/>
</dbReference>
<gene>
    <name evidence="1" type="ORF">M9H77_04480</name>
</gene>
<reference evidence="2" key="1">
    <citation type="journal article" date="2023" name="Nat. Plants">
        <title>Single-cell RNA sequencing provides a high-resolution roadmap for understanding the multicellular compartmentation of specialized metabolism.</title>
        <authorList>
            <person name="Sun S."/>
            <person name="Shen X."/>
            <person name="Li Y."/>
            <person name="Li Y."/>
            <person name="Wang S."/>
            <person name="Li R."/>
            <person name="Zhang H."/>
            <person name="Shen G."/>
            <person name="Guo B."/>
            <person name="Wei J."/>
            <person name="Xu J."/>
            <person name="St-Pierre B."/>
            <person name="Chen S."/>
            <person name="Sun C."/>
        </authorList>
    </citation>
    <scope>NUCLEOTIDE SEQUENCE [LARGE SCALE GENOMIC DNA]</scope>
</reference>
<evidence type="ECO:0000313" key="2">
    <source>
        <dbReference type="Proteomes" id="UP001060085"/>
    </source>
</evidence>